<proteinExistence type="predicted"/>
<keyword evidence="4 6" id="KW-1133">Transmembrane helix</keyword>
<keyword evidence="2 6" id="KW-0812">Transmembrane</keyword>
<gene>
    <name evidence="8" type="ORF">HNR53_001353</name>
</gene>
<evidence type="ECO:0000256" key="1">
    <source>
        <dbReference type="ARBA" id="ARBA00004141"/>
    </source>
</evidence>
<evidence type="ECO:0000256" key="5">
    <source>
        <dbReference type="ARBA" id="ARBA00023136"/>
    </source>
</evidence>
<feature type="transmembrane region" description="Helical" evidence="6">
    <location>
        <begin position="124"/>
        <end position="146"/>
    </location>
</feature>
<dbReference type="PANTHER" id="PTHR31566">
    <property type="entry name" value="CYTOCHROME C BIOGENESIS PROTEIN CCS1, CHLOROPLASTIC"/>
    <property type="match status" value="1"/>
</dbReference>
<dbReference type="Proteomes" id="UP000531594">
    <property type="component" value="Unassembled WGS sequence"/>
</dbReference>
<dbReference type="RefSeq" id="WP_184524097.1">
    <property type="nucleotide sequence ID" value="NZ_JACHGK010000003.1"/>
</dbReference>
<feature type="transmembrane region" description="Helical" evidence="6">
    <location>
        <begin position="467"/>
        <end position="489"/>
    </location>
</feature>
<dbReference type="EMBL" id="JACHGK010000003">
    <property type="protein sequence ID" value="MBB6444744.1"/>
    <property type="molecule type" value="Genomic_DNA"/>
</dbReference>
<dbReference type="InterPro" id="IPR007816">
    <property type="entry name" value="ResB-like_domain"/>
</dbReference>
<feature type="transmembrane region" description="Helical" evidence="6">
    <location>
        <begin position="67"/>
        <end position="85"/>
    </location>
</feature>
<dbReference type="PANTHER" id="PTHR31566:SF0">
    <property type="entry name" value="CYTOCHROME C BIOGENESIS PROTEIN CCS1, CHLOROPLASTIC"/>
    <property type="match status" value="1"/>
</dbReference>
<dbReference type="InterPro" id="IPR023494">
    <property type="entry name" value="Cyt_c_bgen_Ccs1/CcsB/ResB"/>
</dbReference>
<name>A0A7X0HQ53_9BACI</name>
<evidence type="ECO:0000259" key="7">
    <source>
        <dbReference type="Pfam" id="PF05140"/>
    </source>
</evidence>
<accession>A0A7X0HQ53</accession>
<evidence type="ECO:0000313" key="8">
    <source>
        <dbReference type="EMBL" id="MBB6444744.1"/>
    </source>
</evidence>
<feature type="domain" description="ResB-like" evidence="7">
    <location>
        <begin position="443"/>
        <end position="520"/>
    </location>
</feature>
<protein>
    <submittedName>
        <fullName evidence="8">Cytochrome c biogenesis protein</fullName>
    </submittedName>
</protein>
<comment type="caution">
    <text evidence="8">The sequence shown here is derived from an EMBL/GenBank/DDBJ whole genome shotgun (WGS) entry which is preliminary data.</text>
</comment>
<feature type="transmembrane region" description="Helical" evidence="6">
    <location>
        <begin position="216"/>
        <end position="234"/>
    </location>
</feature>
<dbReference type="GO" id="GO:0017004">
    <property type="term" value="P:cytochrome complex assembly"/>
    <property type="evidence" value="ECO:0007669"/>
    <property type="project" value="UniProtKB-KW"/>
</dbReference>
<evidence type="ECO:0000313" key="9">
    <source>
        <dbReference type="Proteomes" id="UP000531594"/>
    </source>
</evidence>
<keyword evidence="9" id="KW-1185">Reference proteome</keyword>
<evidence type="ECO:0000256" key="3">
    <source>
        <dbReference type="ARBA" id="ARBA00022748"/>
    </source>
</evidence>
<keyword evidence="5 6" id="KW-0472">Membrane</keyword>
<evidence type="ECO:0000256" key="2">
    <source>
        <dbReference type="ARBA" id="ARBA00022692"/>
    </source>
</evidence>
<sequence>MEAVKCECGHVNPHGTVLCESCGKVLEESEDNALLVDMRYEGSARRSQTYNKTIIDKIWNFFSSVKVGVALIVITLIASALGTVFPQEMYIPSNVLPVEFYEDQYGFLGKLYYELGFHNLYGSWWYLLLIASIGISLVICSLDRVVPLYRALRNQQVTRHEGFLKRQRLFGATAVNEFDGDFQKVKEKLKAKHYRIRVEDGNILAEKGRFSRWGPYVNHIGLIIFLIGGMLRFVPGMYVDKLLWIREGETKVVPETNGEYYLTNNEFILDIYNKDKDNPAFGMAIEKAGGMVPKNYQSNVTLSKKVSDTVAGQERKLEKVEDYGIKVNHPLKFENFAVYQSQYKLNELSKMTFALTNKATQETYGEMTIDLNNPQSTYEIAQGYSVELISYYPDVKFNDNGEPTTISKVPNNPAFIFKMRTPDKPDGEVSFTAIRQTLEPYGDNIYKMQFKNVETRHVSGLTIRKDLTIGVLIFGGIIFMIGVAQGAYWNHRRIWLRKVNGEIWVAGHTNKNWYGLKREISGILEGTGINEPYDQLDGEKNG</sequence>
<evidence type="ECO:0000256" key="6">
    <source>
        <dbReference type="SAM" id="Phobius"/>
    </source>
</evidence>
<feature type="domain" description="ResB-like" evidence="7">
    <location>
        <begin position="65"/>
        <end position="430"/>
    </location>
</feature>
<dbReference type="AlphaFoldDB" id="A0A7X0HQ53"/>
<organism evidence="8 9">
    <name type="scientific">Bacillus benzoevorans</name>
    <dbReference type="NCBI Taxonomy" id="1456"/>
    <lineage>
        <taxon>Bacteria</taxon>
        <taxon>Bacillati</taxon>
        <taxon>Bacillota</taxon>
        <taxon>Bacilli</taxon>
        <taxon>Bacillales</taxon>
        <taxon>Bacillaceae</taxon>
        <taxon>Bacillus</taxon>
    </lineage>
</organism>
<dbReference type="Pfam" id="PF05140">
    <property type="entry name" value="ResB"/>
    <property type="match status" value="2"/>
</dbReference>
<comment type="subcellular location">
    <subcellularLocation>
        <location evidence="1">Membrane</location>
        <topology evidence="1">Multi-pass membrane protein</topology>
    </subcellularLocation>
</comment>
<dbReference type="GO" id="GO:0016020">
    <property type="term" value="C:membrane"/>
    <property type="evidence" value="ECO:0007669"/>
    <property type="project" value="UniProtKB-SubCell"/>
</dbReference>
<evidence type="ECO:0000256" key="4">
    <source>
        <dbReference type="ARBA" id="ARBA00022989"/>
    </source>
</evidence>
<reference evidence="8 9" key="1">
    <citation type="submission" date="2020-08" db="EMBL/GenBank/DDBJ databases">
        <title>Genomic Encyclopedia of Type Strains, Phase IV (KMG-IV): sequencing the most valuable type-strain genomes for metagenomic binning, comparative biology and taxonomic classification.</title>
        <authorList>
            <person name="Goeker M."/>
        </authorList>
    </citation>
    <scope>NUCLEOTIDE SEQUENCE [LARGE SCALE GENOMIC DNA]</scope>
    <source>
        <strain evidence="8 9">DSM 5391</strain>
    </source>
</reference>
<keyword evidence="3" id="KW-0201">Cytochrome c-type biogenesis</keyword>